<evidence type="ECO:0000313" key="1">
    <source>
        <dbReference type="EMBL" id="KAG5302974.1"/>
    </source>
</evidence>
<dbReference type="EMBL" id="JAEVHI010000001">
    <property type="protein sequence ID" value="KAG5302974.1"/>
    <property type="molecule type" value="Genomic_DNA"/>
</dbReference>
<proteinExistence type="predicted"/>
<reference evidence="1 2" key="1">
    <citation type="submission" date="2021-01" db="EMBL/GenBank/DDBJ databases">
        <title>Chromosome-level genome assembly of a human fungal pathogen reveals clustering of transcriptionally co-regulated genes.</title>
        <authorList>
            <person name="Voorhies M."/>
            <person name="Cohen S."/>
            <person name="Shea T.P."/>
            <person name="Petrus S."/>
            <person name="Munoz J.F."/>
            <person name="Poplawski S."/>
            <person name="Goldman W.E."/>
            <person name="Michael T."/>
            <person name="Cuomo C.A."/>
            <person name="Sil A."/>
            <person name="Beyhan S."/>
        </authorList>
    </citation>
    <scope>NUCLEOTIDE SEQUENCE [LARGE SCALE GENOMIC DNA]</scope>
    <source>
        <strain evidence="1 2">G184AR</strain>
    </source>
</reference>
<gene>
    <name evidence="1" type="ORF">I7I52_00796</name>
</gene>
<dbReference type="VEuPathDB" id="FungiDB:I7I52_00796"/>
<comment type="caution">
    <text evidence="1">The sequence shown here is derived from an EMBL/GenBank/DDBJ whole genome shotgun (WGS) entry which is preliminary data.</text>
</comment>
<dbReference type="AlphaFoldDB" id="A0A8H8D6N8"/>
<name>A0A8H8D6N8_AJECA</name>
<organism evidence="1 2">
    <name type="scientific">Ajellomyces capsulatus</name>
    <name type="common">Darling's disease fungus</name>
    <name type="synonym">Histoplasma capsulatum</name>
    <dbReference type="NCBI Taxonomy" id="5037"/>
    <lineage>
        <taxon>Eukaryota</taxon>
        <taxon>Fungi</taxon>
        <taxon>Dikarya</taxon>
        <taxon>Ascomycota</taxon>
        <taxon>Pezizomycotina</taxon>
        <taxon>Eurotiomycetes</taxon>
        <taxon>Eurotiomycetidae</taxon>
        <taxon>Onygenales</taxon>
        <taxon>Ajellomycetaceae</taxon>
        <taxon>Histoplasma</taxon>
    </lineage>
</organism>
<sequence>MQTFLRPERGIVAGKLRDIPILDFYHFDTGPESSTRHLVNTSKNQTLIQGIWLYTLDASASRARHSAVACSSYK</sequence>
<dbReference type="Proteomes" id="UP000670092">
    <property type="component" value="Unassembled WGS sequence"/>
</dbReference>
<accession>A0A8H8D6N8</accession>
<evidence type="ECO:0000313" key="2">
    <source>
        <dbReference type="Proteomes" id="UP000670092"/>
    </source>
</evidence>
<protein>
    <submittedName>
        <fullName evidence="1">Uncharacterized protein</fullName>
    </submittedName>
</protein>